<sequence>MTKERGKHSGDRARAHNGQRQFALRLGVVVIGYTFFLVAIVLRLLNIQVVDVEKYKSKASRQYQREVVEQAKRGVIYDRNGRLLAESVQTISFSADPQLVAATPVRVNGKTIEVDRTREVAGQFATALGKSRSHYEQILSGARKEKRRFVWIERSVPVSEARSLMENPMTGVYVTKEQHRYYLNLAPQLIGLVDTDNKGISGLEVKYDRELRGRDGMKIYQRSATGRRFLAANVDQVDAREGLDLHLTIDADVQAIVEAELENVVQEFDAAAATAIVIDVKTGALLAIGNYPSFDMNDRSGFKTSHARNRAVADAFDPGSTFKIVMASAATEVLGVTADDSVDAHGGMLKLFNRTIRDHEKFDRCTFRDAMVHSSNVVAAETAMKIGAGKFYEYVRRFGFGEVTGSGIVGESAGIVRSPDEWDSTTLPWMGYGYSLTSTPLQVLQAYAAIANDGVLMRPYVVNRLVDAEGRIVHETAPQKVRTVVGRETARYVSREYLQAIVENGTGSSAAIGYVPVAGKTGTAQKLTNGNYNRGKRSYISSFVGFFPVDEPRIAAIVVVDDPKNAYYASMVAAPSFSRICSRMIACSEPLKKELGLVSPAEKFLDDDASVVVPLLTGLTAAEARKLLDWSGLKIRFSGEPDAVITRQELEAGVMVRPGTVVDVGVSGSMTAVLPSADDMM</sequence>
<evidence type="ECO:0000259" key="5">
    <source>
        <dbReference type="PROSITE" id="PS51178"/>
    </source>
</evidence>
<dbReference type="Gene3D" id="3.30.10.20">
    <property type="match status" value="1"/>
</dbReference>
<keyword evidence="2" id="KW-0121">Carboxypeptidase</keyword>
<dbReference type="InterPro" id="IPR001460">
    <property type="entry name" value="PCN-bd_Tpept"/>
</dbReference>
<protein>
    <submittedName>
        <fullName evidence="6">PASTA domain-containing protein</fullName>
    </submittedName>
</protein>
<accession>A0A831SQR1</accession>
<evidence type="ECO:0000256" key="4">
    <source>
        <dbReference type="SAM" id="Phobius"/>
    </source>
</evidence>
<dbReference type="SUPFAM" id="SSF54184">
    <property type="entry name" value="Penicillin-binding protein 2x (pbp-2x), c-terminal domain"/>
    <property type="match status" value="1"/>
</dbReference>
<keyword evidence="2" id="KW-0378">Hydrolase</keyword>
<dbReference type="PANTHER" id="PTHR30627:SF1">
    <property type="entry name" value="PEPTIDOGLYCAN D,D-TRANSPEPTIDASE FTSI"/>
    <property type="match status" value="1"/>
</dbReference>
<comment type="caution">
    <text evidence="6">The sequence shown here is derived from an EMBL/GenBank/DDBJ whole genome shotgun (WGS) entry which is preliminary data.</text>
</comment>
<evidence type="ECO:0000256" key="3">
    <source>
        <dbReference type="ARBA" id="ARBA00023136"/>
    </source>
</evidence>
<feature type="domain" description="PASTA" evidence="5">
    <location>
        <begin position="607"/>
        <end position="668"/>
    </location>
</feature>
<evidence type="ECO:0000256" key="1">
    <source>
        <dbReference type="ARBA" id="ARBA00004370"/>
    </source>
</evidence>
<dbReference type="InterPro" id="IPR005543">
    <property type="entry name" value="PASTA_dom"/>
</dbReference>
<dbReference type="InterPro" id="IPR005311">
    <property type="entry name" value="PBP_dimer"/>
</dbReference>
<feature type="transmembrane region" description="Helical" evidence="4">
    <location>
        <begin position="22"/>
        <end position="45"/>
    </location>
</feature>
<dbReference type="PROSITE" id="PS51178">
    <property type="entry name" value="PASTA"/>
    <property type="match status" value="1"/>
</dbReference>
<dbReference type="GO" id="GO:0008658">
    <property type="term" value="F:penicillin binding"/>
    <property type="evidence" value="ECO:0007669"/>
    <property type="project" value="InterPro"/>
</dbReference>
<dbReference type="AlphaFoldDB" id="A0A831SQR1"/>
<keyword evidence="2" id="KW-0645">Protease</keyword>
<dbReference type="Proteomes" id="UP000886335">
    <property type="component" value="Unassembled WGS sequence"/>
</dbReference>
<dbReference type="InterPro" id="IPR050515">
    <property type="entry name" value="Beta-lactam/transpept"/>
</dbReference>
<dbReference type="InterPro" id="IPR036138">
    <property type="entry name" value="PBP_dimer_sf"/>
</dbReference>
<dbReference type="SMART" id="SM00740">
    <property type="entry name" value="PASTA"/>
    <property type="match status" value="1"/>
</dbReference>
<dbReference type="SUPFAM" id="SSF56519">
    <property type="entry name" value="Penicillin binding protein dimerisation domain"/>
    <property type="match status" value="1"/>
</dbReference>
<dbReference type="SUPFAM" id="SSF56601">
    <property type="entry name" value="beta-lactamase/transpeptidase-like"/>
    <property type="match status" value="1"/>
</dbReference>
<gene>
    <name evidence="6" type="ORF">ENN50_00350</name>
</gene>
<dbReference type="Gene3D" id="3.40.710.10">
    <property type="entry name" value="DD-peptidase/beta-lactamase superfamily"/>
    <property type="match status" value="1"/>
</dbReference>
<evidence type="ECO:0000313" key="6">
    <source>
        <dbReference type="EMBL" id="HED30154.1"/>
    </source>
</evidence>
<keyword evidence="4" id="KW-0812">Transmembrane</keyword>
<organism evidence="6">
    <name type="scientific">Prosthecochloris aestuarii</name>
    <dbReference type="NCBI Taxonomy" id="1102"/>
    <lineage>
        <taxon>Bacteria</taxon>
        <taxon>Pseudomonadati</taxon>
        <taxon>Chlorobiota</taxon>
        <taxon>Chlorobiia</taxon>
        <taxon>Chlorobiales</taxon>
        <taxon>Chlorobiaceae</taxon>
        <taxon>Prosthecochloris</taxon>
    </lineage>
</organism>
<dbReference type="Gene3D" id="3.30.450.330">
    <property type="match status" value="1"/>
</dbReference>
<dbReference type="Pfam" id="PF03717">
    <property type="entry name" value="PBP_dimer"/>
    <property type="match status" value="1"/>
</dbReference>
<dbReference type="GO" id="GO:0004180">
    <property type="term" value="F:carboxypeptidase activity"/>
    <property type="evidence" value="ECO:0007669"/>
    <property type="project" value="UniProtKB-KW"/>
</dbReference>
<proteinExistence type="predicted"/>
<comment type="subcellular location">
    <subcellularLocation>
        <location evidence="1">Membrane</location>
    </subcellularLocation>
</comment>
<dbReference type="Gene3D" id="3.90.1310.10">
    <property type="entry name" value="Penicillin-binding protein 2a (Domain 2)"/>
    <property type="match status" value="1"/>
</dbReference>
<dbReference type="Pfam" id="PF03793">
    <property type="entry name" value="PASTA"/>
    <property type="match status" value="1"/>
</dbReference>
<dbReference type="Pfam" id="PF00905">
    <property type="entry name" value="Transpeptidase"/>
    <property type="match status" value="1"/>
</dbReference>
<name>A0A831SQR1_PROAE</name>
<dbReference type="EMBL" id="DSBW01000009">
    <property type="protein sequence ID" value="HED30154.1"/>
    <property type="molecule type" value="Genomic_DNA"/>
</dbReference>
<dbReference type="GO" id="GO:0005886">
    <property type="term" value="C:plasma membrane"/>
    <property type="evidence" value="ECO:0007669"/>
    <property type="project" value="TreeGrafter"/>
</dbReference>
<reference evidence="6" key="1">
    <citation type="journal article" date="2020" name="mSystems">
        <title>Genome- and Community-Level Interaction Insights into Carbon Utilization and Element Cycling Functions of Hydrothermarchaeota in Hydrothermal Sediment.</title>
        <authorList>
            <person name="Zhou Z."/>
            <person name="Liu Y."/>
            <person name="Xu W."/>
            <person name="Pan J."/>
            <person name="Luo Z.H."/>
            <person name="Li M."/>
        </authorList>
    </citation>
    <scope>NUCLEOTIDE SEQUENCE [LARGE SCALE GENOMIC DNA]</scope>
    <source>
        <strain evidence="6">SpSt-1181</strain>
    </source>
</reference>
<evidence type="ECO:0000256" key="2">
    <source>
        <dbReference type="ARBA" id="ARBA00022645"/>
    </source>
</evidence>
<dbReference type="GO" id="GO:0071555">
    <property type="term" value="P:cell wall organization"/>
    <property type="evidence" value="ECO:0007669"/>
    <property type="project" value="TreeGrafter"/>
</dbReference>
<dbReference type="InterPro" id="IPR012338">
    <property type="entry name" value="Beta-lactam/transpept-like"/>
</dbReference>
<keyword evidence="4" id="KW-1133">Transmembrane helix</keyword>
<dbReference type="PANTHER" id="PTHR30627">
    <property type="entry name" value="PEPTIDOGLYCAN D,D-TRANSPEPTIDASE"/>
    <property type="match status" value="1"/>
</dbReference>
<keyword evidence="3 4" id="KW-0472">Membrane</keyword>